<dbReference type="AlphaFoldDB" id="A0A517R339"/>
<dbReference type="Proteomes" id="UP000317318">
    <property type="component" value="Chromosome"/>
</dbReference>
<sequence length="71" mass="8166">MREILTEHLRRQPFVPFEVILSSGDRYVVSHPENAALTRGRMFVTDPATEKVVECFLLHIASVEVKENQEV</sequence>
<keyword evidence="2" id="KW-1185">Reference proteome</keyword>
<dbReference type="OrthoDB" id="287244at2"/>
<dbReference type="EMBL" id="CP036268">
    <property type="protein sequence ID" value="QDT38299.1"/>
    <property type="molecule type" value="Genomic_DNA"/>
</dbReference>
<gene>
    <name evidence="1" type="ORF">Pan189_26900</name>
</gene>
<proteinExistence type="predicted"/>
<name>A0A517R339_9PLAN</name>
<dbReference type="KEGG" id="svp:Pan189_26900"/>
<evidence type="ECO:0000313" key="1">
    <source>
        <dbReference type="EMBL" id="QDT38299.1"/>
    </source>
</evidence>
<dbReference type="RefSeq" id="WP_145364423.1">
    <property type="nucleotide sequence ID" value="NZ_CP036268.1"/>
</dbReference>
<protein>
    <submittedName>
        <fullName evidence="1">Uncharacterized protein</fullName>
    </submittedName>
</protein>
<accession>A0A517R339</accession>
<organism evidence="1 2">
    <name type="scientific">Stratiformator vulcanicus</name>
    <dbReference type="NCBI Taxonomy" id="2527980"/>
    <lineage>
        <taxon>Bacteria</taxon>
        <taxon>Pseudomonadati</taxon>
        <taxon>Planctomycetota</taxon>
        <taxon>Planctomycetia</taxon>
        <taxon>Planctomycetales</taxon>
        <taxon>Planctomycetaceae</taxon>
        <taxon>Stratiformator</taxon>
    </lineage>
</organism>
<evidence type="ECO:0000313" key="2">
    <source>
        <dbReference type="Proteomes" id="UP000317318"/>
    </source>
</evidence>
<reference evidence="1 2" key="1">
    <citation type="submission" date="2019-02" db="EMBL/GenBank/DDBJ databases">
        <title>Deep-cultivation of Planctomycetes and their phenomic and genomic characterization uncovers novel biology.</title>
        <authorList>
            <person name="Wiegand S."/>
            <person name="Jogler M."/>
            <person name="Boedeker C."/>
            <person name="Pinto D."/>
            <person name="Vollmers J."/>
            <person name="Rivas-Marin E."/>
            <person name="Kohn T."/>
            <person name="Peeters S.H."/>
            <person name="Heuer A."/>
            <person name="Rast P."/>
            <person name="Oberbeckmann S."/>
            <person name="Bunk B."/>
            <person name="Jeske O."/>
            <person name="Meyerdierks A."/>
            <person name="Storesund J.E."/>
            <person name="Kallscheuer N."/>
            <person name="Luecker S."/>
            <person name="Lage O.M."/>
            <person name="Pohl T."/>
            <person name="Merkel B.J."/>
            <person name="Hornburger P."/>
            <person name="Mueller R.-W."/>
            <person name="Bruemmer F."/>
            <person name="Labrenz M."/>
            <person name="Spormann A.M."/>
            <person name="Op den Camp H."/>
            <person name="Overmann J."/>
            <person name="Amann R."/>
            <person name="Jetten M.S.M."/>
            <person name="Mascher T."/>
            <person name="Medema M.H."/>
            <person name="Devos D.P."/>
            <person name="Kaster A.-K."/>
            <person name="Ovreas L."/>
            <person name="Rohde M."/>
            <person name="Galperin M.Y."/>
            <person name="Jogler C."/>
        </authorList>
    </citation>
    <scope>NUCLEOTIDE SEQUENCE [LARGE SCALE GENOMIC DNA]</scope>
    <source>
        <strain evidence="1 2">Pan189</strain>
    </source>
</reference>